<dbReference type="InterPro" id="IPR000743">
    <property type="entry name" value="Glyco_hydro_28"/>
</dbReference>
<keyword evidence="7" id="KW-1185">Reference proteome</keyword>
<proteinExistence type="inferred from homology"/>
<reference evidence="6 7" key="1">
    <citation type="submission" date="2018-01" db="EMBL/GenBank/DDBJ databases">
        <authorList>
            <person name="Gaut B.S."/>
            <person name="Morton B.R."/>
            <person name="Clegg M.T."/>
            <person name="Duvall M.R."/>
        </authorList>
    </citation>
    <scope>NUCLEOTIDE SEQUENCE [LARGE SCALE GENOMIC DNA]</scope>
    <source>
        <strain evidence="6 7">HR-AY</strain>
    </source>
</reference>
<evidence type="ECO:0000256" key="2">
    <source>
        <dbReference type="ARBA" id="ARBA00022801"/>
    </source>
</evidence>
<dbReference type="InterPro" id="IPR011050">
    <property type="entry name" value="Pectin_lyase_fold/virulence"/>
</dbReference>
<evidence type="ECO:0000256" key="5">
    <source>
        <dbReference type="SAM" id="SignalP"/>
    </source>
</evidence>
<dbReference type="AlphaFoldDB" id="A0A2S5A3Y1"/>
<evidence type="ECO:0000256" key="3">
    <source>
        <dbReference type="ARBA" id="ARBA00023295"/>
    </source>
</evidence>
<feature type="chain" id="PRO_5015536161" evidence="5">
    <location>
        <begin position="25"/>
        <end position="464"/>
    </location>
</feature>
<feature type="signal peptide" evidence="5">
    <location>
        <begin position="1"/>
        <end position="24"/>
    </location>
</feature>
<dbReference type="Pfam" id="PF00295">
    <property type="entry name" value="Glyco_hydro_28"/>
    <property type="match status" value="1"/>
</dbReference>
<dbReference type="PANTHER" id="PTHR31339:SF0">
    <property type="entry name" value="PECTIN LYASE-LIKE SUPERFAMILY PROTEIN"/>
    <property type="match status" value="1"/>
</dbReference>
<gene>
    <name evidence="6" type="ORF">C3L50_14575</name>
</gene>
<dbReference type="RefSeq" id="WP_103806918.1">
    <property type="nucleotide sequence ID" value="NZ_PQVG01000009.1"/>
</dbReference>
<dbReference type="InterPro" id="IPR012334">
    <property type="entry name" value="Pectin_lyas_fold"/>
</dbReference>
<dbReference type="InterPro" id="IPR006626">
    <property type="entry name" value="PbH1"/>
</dbReference>
<dbReference type="Gene3D" id="2.160.20.10">
    <property type="entry name" value="Single-stranded right-handed beta-helix, Pectin lyase-like"/>
    <property type="match status" value="1"/>
</dbReference>
<dbReference type="EMBL" id="PQVG01000009">
    <property type="protein sequence ID" value="POY37245.1"/>
    <property type="molecule type" value="Genomic_DNA"/>
</dbReference>
<dbReference type="GO" id="GO:0005975">
    <property type="term" value="P:carbohydrate metabolic process"/>
    <property type="evidence" value="ECO:0007669"/>
    <property type="project" value="InterPro"/>
</dbReference>
<comment type="similarity">
    <text evidence="1 4">Belongs to the glycosyl hydrolase 28 family.</text>
</comment>
<dbReference type="OrthoDB" id="9795222at2"/>
<dbReference type="SMART" id="SM00710">
    <property type="entry name" value="PbH1"/>
    <property type="match status" value="6"/>
</dbReference>
<evidence type="ECO:0000256" key="4">
    <source>
        <dbReference type="RuleBase" id="RU361169"/>
    </source>
</evidence>
<evidence type="ECO:0000256" key="1">
    <source>
        <dbReference type="ARBA" id="ARBA00008834"/>
    </source>
</evidence>
<name>A0A2S5A3Y1_9FLAO</name>
<protein>
    <submittedName>
        <fullName evidence="6">Glycoside hydrolase</fullName>
    </submittedName>
</protein>
<keyword evidence="5" id="KW-0732">Signal</keyword>
<dbReference type="PANTHER" id="PTHR31339">
    <property type="entry name" value="PECTIN LYASE-RELATED"/>
    <property type="match status" value="1"/>
</dbReference>
<keyword evidence="3 4" id="KW-0326">Glycosidase</keyword>
<comment type="caution">
    <text evidence="6">The sequence shown here is derived from an EMBL/GenBank/DDBJ whole genome shotgun (WGS) entry which is preliminary data.</text>
</comment>
<evidence type="ECO:0000313" key="7">
    <source>
        <dbReference type="Proteomes" id="UP000237310"/>
    </source>
</evidence>
<dbReference type="GO" id="GO:0004650">
    <property type="term" value="F:polygalacturonase activity"/>
    <property type="evidence" value="ECO:0007669"/>
    <property type="project" value="InterPro"/>
</dbReference>
<dbReference type="InterPro" id="IPR051801">
    <property type="entry name" value="GH28_Enzymes"/>
</dbReference>
<evidence type="ECO:0000313" key="6">
    <source>
        <dbReference type="EMBL" id="POY37245.1"/>
    </source>
</evidence>
<dbReference type="Proteomes" id="UP000237310">
    <property type="component" value="Unassembled WGS sequence"/>
</dbReference>
<organism evidence="6 7">
    <name type="scientific">Flavobacterium alvei</name>
    <dbReference type="NCBI Taxonomy" id="2080416"/>
    <lineage>
        <taxon>Bacteria</taxon>
        <taxon>Pseudomonadati</taxon>
        <taxon>Bacteroidota</taxon>
        <taxon>Flavobacteriia</taxon>
        <taxon>Flavobacteriales</taxon>
        <taxon>Flavobacteriaceae</taxon>
        <taxon>Flavobacterium</taxon>
    </lineage>
</organism>
<keyword evidence="2 4" id="KW-0378">Hydrolase</keyword>
<dbReference type="SUPFAM" id="SSF51126">
    <property type="entry name" value="Pectin lyase-like"/>
    <property type="match status" value="1"/>
</dbReference>
<accession>A0A2S5A3Y1</accession>
<sequence>MNKPFSNLFLVTILLLFGTSSVLAQKGVQIIDITKYGAKGDGKTLDTKAIQEAIDAAAKLGNGSKVVVPTNHQYLISTLVLKSNIEFHLEGNAQLLVSTKQEDYSVEGSLVANDVQNLKISGTGSINGRALEFMTHYDTIKEIWMPKTWRPKLFILTKCKSLEIKNITIEKAPSWSLHMLGCENVLIDGVKIKNNIDVPNCDGIDPDHCRNVEIRNCEISCGDDAIVIKATQEGIGYGPSANIWVHDCQLETQDSGVKIGTETTQDIYNIVFERCEIKTSCRGLTIQLRDEGNVYNVIFRDINFTSRYHSNPWWGRGEAISFTAIPRNLDTKIGKIHTVLVENVKGIAENSIRINGTKESRISDIRFQNVNVSFNRWTKYPGNVFDNKPTKAYEPIEKHDTPGISIRYSDRVLIENCSIAWGNTIPDYFTNAVQATESTGIELVNFKGDAANPAKYKAIDILKL</sequence>